<dbReference type="Gene3D" id="4.10.280.10">
    <property type="entry name" value="Helix-loop-helix DNA-binding domain"/>
    <property type="match status" value="1"/>
</dbReference>
<feature type="domain" description="BHLH" evidence="2">
    <location>
        <begin position="92"/>
        <end position="153"/>
    </location>
</feature>
<organism evidence="3 4">
    <name type="scientific">Fusarium sarcochroum</name>
    <dbReference type="NCBI Taxonomy" id="1208366"/>
    <lineage>
        <taxon>Eukaryota</taxon>
        <taxon>Fungi</taxon>
        <taxon>Dikarya</taxon>
        <taxon>Ascomycota</taxon>
        <taxon>Pezizomycotina</taxon>
        <taxon>Sordariomycetes</taxon>
        <taxon>Hypocreomycetidae</taxon>
        <taxon>Hypocreales</taxon>
        <taxon>Nectriaceae</taxon>
        <taxon>Fusarium</taxon>
        <taxon>Fusarium lateritium species complex</taxon>
    </lineage>
</organism>
<reference evidence="3" key="1">
    <citation type="journal article" date="2020" name="BMC Genomics">
        <title>Correction to: Identification and distribution of gene clusters required for synthesis of sphingolipid metabolism inhibitors in diverse species of the filamentous fungus Fusarium.</title>
        <authorList>
            <person name="Kim H.S."/>
            <person name="Lohmar J.M."/>
            <person name="Busman M."/>
            <person name="Brown D.W."/>
            <person name="Naumann T.A."/>
            <person name="Divon H.H."/>
            <person name="Lysoe E."/>
            <person name="Uhlig S."/>
            <person name="Proctor R.H."/>
        </authorList>
    </citation>
    <scope>NUCLEOTIDE SEQUENCE</scope>
    <source>
        <strain evidence="3">NRRL 20472</strain>
    </source>
</reference>
<dbReference type="GO" id="GO:0046983">
    <property type="term" value="F:protein dimerization activity"/>
    <property type="evidence" value="ECO:0007669"/>
    <property type="project" value="InterPro"/>
</dbReference>
<feature type="region of interest" description="Disordered" evidence="1">
    <location>
        <begin position="32"/>
        <end position="97"/>
    </location>
</feature>
<dbReference type="AlphaFoldDB" id="A0A8H4T882"/>
<evidence type="ECO:0000256" key="1">
    <source>
        <dbReference type="SAM" id="MobiDB-lite"/>
    </source>
</evidence>
<accession>A0A8H4T882</accession>
<reference evidence="3" key="2">
    <citation type="submission" date="2020-05" db="EMBL/GenBank/DDBJ databases">
        <authorList>
            <person name="Kim H.-S."/>
            <person name="Proctor R.H."/>
            <person name="Brown D.W."/>
        </authorList>
    </citation>
    <scope>NUCLEOTIDE SEQUENCE</scope>
    <source>
        <strain evidence="3">NRRL 20472</strain>
    </source>
</reference>
<feature type="compositionally biased region" description="Basic residues" evidence="1">
    <location>
        <begin position="67"/>
        <end position="81"/>
    </location>
</feature>
<dbReference type="InterPro" id="IPR036638">
    <property type="entry name" value="HLH_DNA-bd_sf"/>
</dbReference>
<protein>
    <recommendedName>
        <fullName evidence="2">BHLH domain-containing protein</fullName>
    </recommendedName>
</protein>
<name>A0A8H4T882_9HYPO</name>
<dbReference type="EMBL" id="JABEXW010000851">
    <property type="protein sequence ID" value="KAF4953173.1"/>
    <property type="molecule type" value="Genomic_DNA"/>
</dbReference>
<proteinExistence type="predicted"/>
<evidence type="ECO:0000313" key="4">
    <source>
        <dbReference type="Proteomes" id="UP000622797"/>
    </source>
</evidence>
<gene>
    <name evidence="3" type="ORF">FSARC_12448</name>
</gene>
<keyword evidence="4" id="KW-1185">Reference proteome</keyword>
<dbReference type="InterPro" id="IPR011598">
    <property type="entry name" value="bHLH_dom"/>
</dbReference>
<feature type="compositionally biased region" description="Polar residues" evidence="1">
    <location>
        <begin position="42"/>
        <end position="66"/>
    </location>
</feature>
<dbReference type="Proteomes" id="UP000622797">
    <property type="component" value="Unassembled WGS sequence"/>
</dbReference>
<dbReference type="SUPFAM" id="SSF47459">
    <property type="entry name" value="HLH, helix-loop-helix DNA-binding domain"/>
    <property type="match status" value="1"/>
</dbReference>
<comment type="caution">
    <text evidence="3">The sequence shown here is derived from an EMBL/GenBank/DDBJ whole genome shotgun (WGS) entry which is preliminary data.</text>
</comment>
<evidence type="ECO:0000313" key="3">
    <source>
        <dbReference type="EMBL" id="KAF4953173.1"/>
    </source>
</evidence>
<dbReference type="OrthoDB" id="3542681at2759"/>
<dbReference type="Pfam" id="PF00010">
    <property type="entry name" value="HLH"/>
    <property type="match status" value="1"/>
</dbReference>
<evidence type="ECO:0000259" key="2">
    <source>
        <dbReference type="PROSITE" id="PS50888"/>
    </source>
</evidence>
<dbReference type="PROSITE" id="PS50888">
    <property type="entry name" value="BHLH"/>
    <property type="match status" value="1"/>
</dbReference>
<sequence length="181" mass="20664">MAVFTSDGICPADLYQFSDQLGGVESYNIKQPSPATLERESLLNSRQRGNRADISTQRGPSVNLRTASHKSKKRLTKKMAYKKPSSSEALKQPRENHNLAEKRYRSRLKNHFESLLAILQMPPSKDGNDHDSCDHCFSRAEVLALVRERIVSLEEGFEAMAKERDQLLRDTALMYEFPHQE</sequence>